<dbReference type="FunCoup" id="R9T5D0">
    <property type="interactions" value="72"/>
</dbReference>
<comment type="pathway">
    <text evidence="4">Pyrimidine metabolism; UMP biosynthesis via de novo pathway; (S)-dihydroorotate from bicarbonate: step 3/3.</text>
</comment>
<dbReference type="InterPro" id="IPR002195">
    <property type="entry name" value="Dihydroorotase_CS"/>
</dbReference>
<dbReference type="InterPro" id="IPR032466">
    <property type="entry name" value="Metal_Hydrolase"/>
</dbReference>
<feature type="modified residue" description="N6-carboxylysine" evidence="4">
    <location>
        <position position="139"/>
    </location>
</feature>
<organism evidence="6 7">
    <name type="scientific">Methanomassiliicoccus intestinalis (strain Issoire-Mx1)</name>
    <dbReference type="NCBI Taxonomy" id="1295009"/>
    <lineage>
        <taxon>Archaea</taxon>
        <taxon>Methanobacteriati</taxon>
        <taxon>Thermoplasmatota</taxon>
        <taxon>Thermoplasmata</taxon>
        <taxon>Methanomassiliicoccales</taxon>
        <taxon>Methanomassiliicoccaceae</taxon>
        <taxon>Methanomassiliicoccus</taxon>
    </lineage>
</organism>
<dbReference type="Gene3D" id="3.20.20.140">
    <property type="entry name" value="Metal-dependent hydrolases"/>
    <property type="match status" value="1"/>
</dbReference>
<dbReference type="InterPro" id="IPR006680">
    <property type="entry name" value="Amidohydro-rel"/>
</dbReference>
<comment type="function">
    <text evidence="4">Catalyzes the reversible cyclization of carbamoyl aspartate to dihydroorotate.</text>
</comment>
<dbReference type="InterPro" id="IPR011059">
    <property type="entry name" value="Metal-dep_hydrolase_composite"/>
</dbReference>
<evidence type="ECO:0000256" key="4">
    <source>
        <dbReference type="HAMAP-Rule" id="MF_00220"/>
    </source>
</evidence>
<dbReference type="SUPFAM" id="SSF51556">
    <property type="entry name" value="Metallo-dependent hydrolases"/>
    <property type="match status" value="1"/>
</dbReference>
<gene>
    <name evidence="4" type="primary">pyrC</name>
    <name evidence="6" type="ORF">MMINT_03400</name>
</gene>
<feature type="active site" evidence="4">
    <location>
        <position position="286"/>
    </location>
</feature>
<feature type="binding site" evidence="4">
    <location>
        <begin position="58"/>
        <end position="60"/>
    </location>
    <ligand>
        <name>substrate</name>
    </ligand>
</feature>
<protein>
    <recommendedName>
        <fullName evidence="4">Dihydroorotase</fullName>
        <shortName evidence="4">DHOase</shortName>
        <ecNumber evidence="4">3.5.2.3</ecNumber>
    </recommendedName>
</protein>
<feature type="binding site" evidence="4">
    <location>
        <position position="286"/>
    </location>
    <ligand>
        <name>Zn(2+)</name>
        <dbReference type="ChEBI" id="CHEBI:29105"/>
        <label>1</label>
    </ligand>
</feature>
<keyword evidence="7" id="KW-1185">Reference proteome</keyword>
<dbReference type="HOGENOM" id="CLU_015572_1_1_2"/>
<dbReference type="GO" id="GO:0006145">
    <property type="term" value="P:purine nucleobase catabolic process"/>
    <property type="evidence" value="ECO:0007669"/>
    <property type="project" value="TreeGrafter"/>
</dbReference>
<dbReference type="PANTHER" id="PTHR43668:SF2">
    <property type="entry name" value="ALLANTOINASE"/>
    <property type="match status" value="1"/>
</dbReference>
<name>R9T5D0_METII</name>
<dbReference type="CDD" id="cd01318">
    <property type="entry name" value="DHOase_IIb"/>
    <property type="match status" value="1"/>
</dbReference>
<comment type="cofactor">
    <cofactor evidence="4">
        <name>Zn(2+)</name>
        <dbReference type="ChEBI" id="CHEBI:29105"/>
    </cofactor>
    <text evidence="4">Binds 2 Zn(2+) ions per subunit.</text>
</comment>
<dbReference type="InterPro" id="IPR004722">
    <property type="entry name" value="DHOase"/>
</dbReference>
<feature type="binding site" evidence="4">
    <location>
        <position position="290"/>
    </location>
    <ligand>
        <name>substrate</name>
    </ligand>
</feature>
<dbReference type="Gene3D" id="2.30.40.10">
    <property type="entry name" value="Urease, subunit C, domain 1"/>
    <property type="match status" value="1"/>
</dbReference>
<reference evidence="6 7" key="1">
    <citation type="journal article" date="2013" name="Genome Announc.">
        <title>Genome sequence of 'Candidatus Methanomassiliicoccus intestinalis' Issoire-Mx1, a third thermoplasmatales-related methanogenic archaeon from human feces.</title>
        <authorList>
            <person name="Borrel G."/>
            <person name="Harris H.M."/>
            <person name="Parisot N."/>
            <person name="Gaci N."/>
            <person name="Tottey W."/>
            <person name="Mihajlovski A."/>
            <person name="Deane J."/>
            <person name="Gribaldo S."/>
            <person name="Bardot O."/>
            <person name="Peyretaillade E."/>
            <person name="Peyret P."/>
            <person name="O'Toole P.W."/>
            <person name="Brugere J.F."/>
        </authorList>
    </citation>
    <scope>NUCLEOTIDE SEQUENCE [LARGE SCALE GENOMIC DNA]</scope>
    <source>
        <strain evidence="6 7">Issoire-Mx1</strain>
    </source>
</reference>
<evidence type="ECO:0000259" key="5">
    <source>
        <dbReference type="Pfam" id="PF01979"/>
    </source>
</evidence>
<dbReference type="Proteomes" id="UP000014070">
    <property type="component" value="Chromosome"/>
</dbReference>
<dbReference type="InParanoid" id="R9T5D0"/>
<dbReference type="OrthoDB" id="50279at2157"/>
<dbReference type="GO" id="GO:0005737">
    <property type="term" value="C:cytoplasm"/>
    <property type="evidence" value="ECO:0007669"/>
    <property type="project" value="TreeGrafter"/>
</dbReference>
<dbReference type="GO" id="GO:0004151">
    <property type="term" value="F:dihydroorotase activity"/>
    <property type="evidence" value="ECO:0007669"/>
    <property type="project" value="UniProtKB-UniRule"/>
</dbReference>
<dbReference type="SUPFAM" id="SSF51338">
    <property type="entry name" value="Composite domain of metallo-dependent hydrolases"/>
    <property type="match status" value="1"/>
</dbReference>
<dbReference type="HAMAP" id="MF_00220_A">
    <property type="entry name" value="PyrC_classI_A"/>
    <property type="match status" value="1"/>
</dbReference>
<keyword evidence="2 4" id="KW-0378">Hydrolase</keyword>
<dbReference type="GO" id="GO:0008270">
    <property type="term" value="F:zinc ion binding"/>
    <property type="evidence" value="ECO:0007669"/>
    <property type="project" value="UniProtKB-UniRule"/>
</dbReference>
<feature type="binding site" evidence="4">
    <location>
        <position position="139"/>
    </location>
    <ligand>
        <name>Zn(2+)</name>
        <dbReference type="ChEBI" id="CHEBI:29105"/>
        <label>1</label>
    </ligand>
</feature>
<dbReference type="KEGG" id="mer:MMINT_03400"/>
<dbReference type="UniPathway" id="UPA00070">
    <property type="reaction ID" value="UER00117"/>
</dbReference>
<dbReference type="GO" id="GO:0004038">
    <property type="term" value="F:allantoinase activity"/>
    <property type="evidence" value="ECO:0007669"/>
    <property type="project" value="TreeGrafter"/>
</dbReference>
<sequence length="421" mass="45818">MSELVIEGRAYVKGSIANWCIGIDNGKISEIGKNLKGDDRINFKDSIIFPGSIDPHVHFRDPGLTDKEDFSTGSLAAAFAGVTCVLDMPNTVPPAVSKNSLLEKKEQISKKSWVDYGLFAGCVPGSDLKSMAHYAVGFKLFMGSSTGKLLVTEESDIQKILADAKECNKVLSVHAEDENLIKKDPEKNISDHAKNRPPEAEATAINRLKESDCKVNICHVSSSAGLDALQATNFTSEVTAHHLFFDKDSIENSTYAKVNPPLRSRNDRFALMKALIDGRISMIGSDHAPHTIEDKEQEFSYAPSGMPGVETSVPVLLAMVKKGQFPLERFVNAVSEKPAEIFNLNKGSIELGKDADFMIVNPGRVEAIKVKNLHSKCGWSLFEGFDALFPQAVMLGGDLLIEEGSIVGDRAGKDVIVYSKS</sequence>
<evidence type="ECO:0000313" key="6">
    <source>
        <dbReference type="EMBL" id="AGN25734.1"/>
    </source>
</evidence>
<feature type="binding site" evidence="4">
    <location>
        <position position="219"/>
    </location>
    <ligand>
        <name>Zn(2+)</name>
        <dbReference type="ChEBI" id="CHEBI:29105"/>
        <label>2</label>
    </ligand>
</feature>
<keyword evidence="1 4" id="KW-0479">Metal-binding</keyword>
<dbReference type="GeneID" id="41322776"/>
<keyword evidence="4" id="KW-0862">Zinc</keyword>
<dbReference type="PROSITE" id="PS00483">
    <property type="entry name" value="DIHYDROOROTASE_2"/>
    <property type="match status" value="1"/>
</dbReference>
<feature type="binding site" evidence="4">
    <location>
        <position position="139"/>
    </location>
    <ligand>
        <name>Zn(2+)</name>
        <dbReference type="ChEBI" id="CHEBI:29105"/>
        <label>2</label>
    </ligand>
</feature>
<comment type="similarity">
    <text evidence="4">Belongs to the metallo-dependent hydrolases superfamily. DHOase family. Class I DHOase subfamily.</text>
</comment>
<comment type="caution">
    <text evidence="4">Lacks conserved residue(s) required for the propagation of feature annotation.</text>
</comment>
<feature type="binding site" evidence="4">
    <location>
        <position position="174"/>
    </location>
    <ligand>
        <name>Zn(2+)</name>
        <dbReference type="ChEBI" id="CHEBI:29105"/>
        <label>2</label>
    </ligand>
</feature>
<evidence type="ECO:0000256" key="2">
    <source>
        <dbReference type="ARBA" id="ARBA00022801"/>
    </source>
</evidence>
<feature type="domain" description="Amidohydrolase-related" evidence="5">
    <location>
        <begin position="47"/>
        <end position="362"/>
    </location>
</feature>
<dbReference type="STRING" id="1295009.MMINT_03400"/>
<feature type="binding site" evidence="4">
    <location>
        <position position="58"/>
    </location>
    <ligand>
        <name>Zn(2+)</name>
        <dbReference type="ChEBI" id="CHEBI:29105"/>
        <label>1</label>
    </ligand>
</feature>
<evidence type="ECO:0000256" key="3">
    <source>
        <dbReference type="ARBA" id="ARBA00022975"/>
    </source>
</evidence>
<feature type="binding site" evidence="4">
    <location>
        <position position="90"/>
    </location>
    <ligand>
        <name>substrate</name>
    </ligand>
</feature>
<comment type="catalytic activity">
    <reaction evidence="4">
        <text>(S)-dihydroorotate + H2O = N-carbamoyl-L-aspartate + H(+)</text>
        <dbReference type="Rhea" id="RHEA:24296"/>
        <dbReference type="ChEBI" id="CHEBI:15377"/>
        <dbReference type="ChEBI" id="CHEBI:15378"/>
        <dbReference type="ChEBI" id="CHEBI:30864"/>
        <dbReference type="ChEBI" id="CHEBI:32814"/>
        <dbReference type="EC" id="3.5.2.3"/>
    </reaction>
</comment>
<dbReference type="NCBIfam" id="TIGR00857">
    <property type="entry name" value="pyrC_multi"/>
    <property type="match status" value="1"/>
</dbReference>
<dbReference type="AlphaFoldDB" id="R9T5D0"/>
<feature type="binding site" evidence="4">
    <location>
        <position position="56"/>
    </location>
    <ligand>
        <name>Zn(2+)</name>
        <dbReference type="ChEBI" id="CHEBI:29105"/>
        <label>1</label>
    </ligand>
</feature>
<dbReference type="InterPro" id="IPR050138">
    <property type="entry name" value="DHOase/Allantoinase_Hydrolase"/>
</dbReference>
<keyword evidence="3 4" id="KW-0665">Pyrimidine biosynthesis</keyword>
<dbReference type="GO" id="GO:0044205">
    <property type="term" value="P:'de novo' UMP biosynthetic process"/>
    <property type="evidence" value="ECO:0007669"/>
    <property type="project" value="UniProtKB-UniRule"/>
</dbReference>
<dbReference type="PANTHER" id="PTHR43668">
    <property type="entry name" value="ALLANTOINASE"/>
    <property type="match status" value="1"/>
</dbReference>
<evidence type="ECO:0000256" key="1">
    <source>
        <dbReference type="ARBA" id="ARBA00022723"/>
    </source>
</evidence>
<dbReference type="Pfam" id="PF01979">
    <property type="entry name" value="Amidohydro_1"/>
    <property type="match status" value="1"/>
</dbReference>
<dbReference type="EMBL" id="CP005934">
    <property type="protein sequence ID" value="AGN25734.1"/>
    <property type="molecule type" value="Genomic_DNA"/>
</dbReference>
<evidence type="ECO:0000313" key="7">
    <source>
        <dbReference type="Proteomes" id="UP000014070"/>
    </source>
</evidence>
<dbReference type="PROSITE" id="PS00482">
    <property type="entry name" value="DIHYDROOROTASE_1"/>
    <property type="match status" value="1"/>
</dbReference>
<dbReference type="EC" id="3.5.2.3" evidence="4"/>
<accession>R9T5D0</accession>
<dbReference type="RefSeq" id="WP_020448259.1">
    <property type="nucleotide sequence ID" value="NC_021353.1"/>
</dbReference>
<proteinExistence type="inferred from homology"/>